<dbReference type="InterPro" id="IPR041796">
    <property type="entry name" value="Mre11_N"/>
</dbReference>
<keyword evidence="7" id="KW-0235">DNA replication</keyword>
<dbReference type="EMBL" id="LAHO01000011">
    <property type="protein sequence ID" value="KKO45196.1"/>
    <property type="molecule type" value="Genomic_DNA"/>
</dbReference>
<keyword evidence="5 7" id="KW-0378">Hydrolase</keyword>
<dbReference type="CDD" id="cd00840">
    <property type="entry name" value="MPP_Mre11_N"/>
    <property type="match status" value="1"/>
</dbReference>
<dbReference type="Pfam" id="PF12320">
    <property type="entry name" value="SbcD_C"/>
    <property type="match status" value="1"/>
</dbReference>
<sequence length="417" mass="45790">MRILHSSDWHLGQHFIGKSRAAEHAAFLQWLVAQVNELNIDAIIVAGDVFDTATPPSYARELYNQFIVDLQSSGCQLVILGGNHDSPAVLAESKQLLAQLRTTVIPAIPAALAEQLVVLLNNSGDAACLLAAVPFIRPRDVLQSQAGQSGRQKQQDLQQAIADHYQQLFALAERYNQQHQLQLPIVMTGHLTTLGVSQSESVRDIYIGTLEAFSASRFPPADYIALGHIHQAQQLNSNTDIRYSGSPIPLSFDEARQQKQLWLLEFSGGEKIVSSVNIPCFQPLASLKTDLASLPTMLQPLLDNLVSGASLWLEVVINSSDGYLTDLQPRVEQLLNDLPVELLRLRRERSNSGASLQQLEQTSLAELSPADVWQARLADEVLTAEQQQQLTELHQLVLAKVQDTEPQLASGSQDGNA</sequence>
<dbReference type="InterPro" id="IPR004593">
    <property type="entry name" value="SbcD"/>
</dbReference>
<keyword evidence="6 7" id="KW-0269">Exonuclease</keyword>
<comment type="subunit">
    <text evidence="2 7">Heterodimer of SbcC and SbcD.</text>
</comment>
<dbReference type="Gene3D" id="3.30.160.720">
    <property type="match status" value="1"/>
</dbReference>
<keyword evidence="11" id="KW-1185">Reference proteome</keyword>
<proteinExistence type="inferred from homology"/>
<dbReference type="GO" id="GO:0004519">
    <property type="term" value="F:endonuclease activity"/>
    <property type="evidence" value="ECO:0007669"/>
    <property type="project" value="UniProtKB-KW"/>
</dbReference>
<evidence type="ECO:0000256" key="1">
    <source>
        <dbReference type="ARBA" id="ARBA00010555"/>
    </source>
</evidence>
<dbReference type="PANTHER" id="PTHR30337:SF0">
    <property type="entry name" value="NUCLEASE SBCCD SUBUNIT D"/>
    <property type="match status" value="1"/>
</dbReference>
<organism evidence="10 11">
    <name type="scientific">Arsukibacterium ikkense</name>
    <dbReference type="NCBI Taxonomy" id="336831"/>
    <lineage>
        <taxon>Bacteria</taxon>
        <taxon>Pseudomonadati</taxon>
        <taxon>Pseudomonadota</taxon>
        <taxon>Gammaproteobacteria</taxon>
        <taxon>Chromatiales</taxon>
        <taxon>Chromatiaceae</taxon>
        <taxon>Arsukibacterium</taxon>
    </lineage>
</organism>
<evidence type="ECO:0000256" key="2">
    <source>
        <dbReference type="ARBA" id="ARBA00011322"/>
    </source>
</evidence>
<dbReference type="GO" id="GO:0006260">
    <property type="term" value="P:DNA replication"/>
    <property type="evidence" value="ECO:0007669"/>
    <property type="project" value="UniProtKB-KW"/>
</dbReference>
<keyword evidence="7" id="KW-0233">DNA recombination</keyword>
<evidence type="ECO:0000259" key="9">
    <source>
        <dbReference type="Pfam" id="PF12320"/>
    </source>
</evidence>
<dbReference type="NCBIfam" id="NF008206">
    <property type="entry name" value="PRK10966.1"/>
    <property type="match status" value="1"/>
</dbReference>
<keyword evidence="4 7" id="KW-0540">Nuclease</keyword>
<dbReference type="InterPro" id="IPR026843">
    <property type="entry name" value="SbcD_C"/>
</dbReference>
<dbReference type="InterPro" id="IPR050535">
    <property type="entry name" value="DNA_Repair-Maintenance_Comp"/>
</dbReference>
<evidence type="ECO:0000256" key="3">
    <source>
        <dbReference type="ARBA" id="ARBA00013365"/>
    </source>
</evidence>
<name>A0A0M2V3I9_9GAMM</name>
<evidence type="ECO:0000256" key="6">
    <source>
        <dbReference type="ARBA" id="ARBA00022839"/>
    </source>
</evidence>
<evidence type="ECO:0000313" key="10">
    <source>
        <dbReference type="EMBL" id="KKO45196.1"/>
    </source>
</evidence>
<feature type="domain" description="Nuclease SbcCD subunit D C-terminal" evidence="9">
    <location>
        <begin position="280"/>
        <end position="380"/>
    </location>
</feature>
<keyword evidence="7" id="KW-0255">Endonuclease</keyword>
<evidence type="ECO:0000259" key="8">
    <source>
        <dbReference type="Pfam" id="PF00149"/>
    </source>
</evidence>
<feature type="domain" description="Calcineurin-like phosphoesterase" evidence="8">
    <location>
        <begin position="1"/>
        <end position="92"/>
    </location>
</feature>
<evidence type="ECO:0000256" key="4">
    <source>
        <dbReference type="ARBA" id="ARBA00022722"/>
    </source>
</evidence>
<dbReference type="GO" id="GO:0006310">
    <property type="term" value="P:DNA recombination"/>
    <property type="evidence" value="ECO:0007669"/>
    <property type="project" value="UniProtKB-KW"/>
</dbReference>
<dbReference type="AlphaFoldDB" id="A0A0M2V3I9"/>
<dbReference type="PATRIC" id="fig|336831.14.peg.1686"/>
<gene>
    <name evidence="7" type="primary">sbcD</name>
    <name evidence="10" type="ORF">WG68_12285</name>
</gene>
<dbReference type="InterPro" id="IPR029052">
    <property type="entry name" value="Metallo-depent_PP-like"/>
</dbReference>
<dbReference type="Pfam" id="PF00149">
    <property type="entry name" value="Metallophos"/>
    <property type="match status" value="1"/>
</dbReference>
<comment type="caution">
    <text evidence="10">The sequence shown here is derived from an EMBL/GenBank/DDBJ whole genome shotgun (WGS) entry which is preliminary data.</text>
</comment>
<dbReference type="Proteomes" id="UP000034228">
    <property type="component" value="Unassembled WGS sequence"/>
</dbReference>
<dbReference type="PANTHER" id="PTHR30337">
    <property type="entry name" value="COMPONENT OF ATP-DEPENDENT DSDNA EXONUCLEASE"/>
    <property type="match status" value="1"/>
</dbReference>
<dbReference type="STRING" id="336831.WG68_12285"/>
<accession>A0A0M2V3I9</accession>
<dbReference type="RefSeq" id="WP_046557984.1">
    <property type="nucleotide sequence ID" value="NZ_LAHO01000011.1"/>
</dbReference>
<comment type="similarity">
    <text evidence="1 7">Belongs to the SbcD family.</text>
</comment>
<dbReference type="Gene3D" id="3.60.21.10">
    <property type="match status" value="1"/>
</dbReference>
<evidence type="ECO:0000256" key="5">
    <source>
        <dbReference type="ARBA" id="ARBA00022801"/>
    </source>
</evidence>
<dbReference type="GO" id="GO:0008408">
    <property type="term" value="F:3'-5' exonuclease activity"/>
    <property type="evidence" value="ECO:0007669"/>
    <property type="project" value="InterPro"/>
</dbReference>
<evidence type="ECO:0000256" key="7">
    <source>
        <dbReference type="RuleBase" id="RU363069"/>
    </source>
</evidence>
<comment type="function">
    <text evidence="7">SbcCD cleaves DNA hairpin structures. These structures can inhibit DNA replication and are intermediates in certain DNA recombination reactions. The complex acts as a 3'-&gt;5' double strand exonuclease that can open hairpins. It also has a 5' single-strand endonuclease activity.</text>
</comment>
<reference evidence="10 11" key="1">
    <citation type="submission" date="2015-03" db="EMBL/GenBank/DDBJ databases">
        <title>Draft genome sequences of two protease-producing strains of Arsukibacterium isolated from two cold and alkaline environments.</title>
        <authorList>
            <person name="Lylloff J.E."/>
            <person name="Skov L.B."/>
            <person name="Jepsen M."/>
            <person name="Hallin P.F."/>
            <person name="Sorensen S.J."/>
            <person name="Stougaard P."/>
            <person name="Glaring M.A."/>
        </authorList>
    </citation>
    <scope>NUCLEOTIDE SEQUENCE [LARGE SCALE GENOMIC DNA]</scope>
    <source>
        <strain evidence="10 11">GCM72</strain>
    </source>
</reference>
<dbReference type="NCBIfam" id="TIGR00619">
    <property type="entry name" value="sbcd"/>
    <property type="match status" value="1"/>
</dbReference>
<protein>
    <recommendedName>
        <fullName evidence="3 7">Nuclease SbcCD subunit D</fullName>
    </recommendedName>
</protein>
<dbReference type="SUPFAM" id="SSF56300">
    <property type="entry name" value="Metallo-dependent phosphatases"/>
    <property type="match status" value="1"/>
</dbReference>
<dbReference type="OrthoDB" id="9773856at2"/>
<evidence type="ECO:0000313" key="11">
    <source>
        <dbReference type="Proteomes" id="UP000034228"/>
    </source>
</evidence>
<dbReference type="InterPro" id="IPR004843">
    <property type="entry name" value="Calcineurin-like_PHP"/>
</dbReference>